<feature type="domain" description="Phosphoribosyltransferase" evidence="2">
    <location>
        <begin position="164"/>
        <end position="200"/>
    </location>
</feature>
<dbReference type="Pfam" id="PF00156">
    <property type="entry name" value="Pribosyltran"/>
    <property type="match status" value="1"/>
</dbReference>
<evidence type="ECO:0000256" key="1">
    <source>
        <dbReference type="ARBA" id="ARBA00008007"/>
    </source>
</evidence>
<sequence length="202" mass="21314">MDLLLPRRCAGCAAPGEHLCPRCRQALRTPPRRIHTRVDPHVPVWSLGPYDGTHRRVVLAMKEHRHLAVRGMLGPVLAAAVEFLQVRGEIDAAPAPVLVPAPTRARAARLRGGDPVADVCRASGLAVSEALRHRPGVADQVGLGVAKRRSNLAGALELRRIPPGRVLLVDDVATTGSTLAASSEALLAAGCRVVGAIVICHA</sequence>
<dbReference type="InterPro" id="IPR000836">
    <property type="entry name" value="PRTase_dom"/>
</dbReference>
<evidence type="ECO:0000313" key="4">
    <source>
        <dbReference type="Proteomes" id="UP000031524"/>
    </source>
</evidence>
<gene>
    <name evidence="3" type="ORF">B842_02810</name>
</gene>
<dbReference type="Proteomes" id="UP000031524">
    <property type="component" value="Chromosome"/>
</dbReference>
<dbReference type="KEGG" id="chm:B842_02810"/>
<dbReference type="PANTHER" id="PTHR47505">
    <property type="entry name" value="DNA UTILIZATION PROTEIN YHGH"/>
    <property type="match status" value="1"/>
</dbReference>
<comment type="similarity">
    <text evidence="1">Belongs to the ComF/GntX family.</text>
</comment>
<evidence type="ECO:0000259" key="2">
    <source>
        <dbReference type="Pfam" id="PF00156"/>
    </source>
</evidence>
<proteinExistence type="inferred from homology"/>
<dbReference type="RefSeq" id="WP_040085085.1">
    <property type="nucleotide sequence ID" value="NZ_BCSU01000016.1"/>
</dbReference>
<dbReference type="InterPro" id="IPR051910">
    <property type="entry name" value="ComF/GntX_DNA_util-trans"/>
</dbReference>
<dbReference type="OrthoDB" id="5244859at2"/>
<organism evidence="3 4">
    <name type="scientific">Corynebacterium humireducens NBRC 106098 = DSM 45392</name>
    <dbReference type="NCBI Taxonomy" id="1223515"/>
    <lineage>
        <taxon>Bacteria</taxon>
        <taxon>Bacillati</taxon>
        <taxon>Actinomycetota</taxon>
        <taxon>Actinomycetes</taxon>
        <taxon>Mycobacteriales</taxon>
        <taxon>Corynebacteriaceae</taxon>
        <taxon>Corynebacterium</taxon>
    </lineage>
</organism>
<evidence type="ECO:0000313" key="3">
    <source>
        <dbReference type="EMBL" id="AJE32415.1"/>
    </source>
</evidence>
<dbReference type="InterPro" id="IPR029057">
    <property type="entry name" value="PRTase-like"/>
</dbReference>
<name>A0A0B5D0W7_9CORY</name>
<dbReference type="STRING" id="1223515.B842_02810"/>
<reference evidence="3 4" key="1">
    <citation type="submission" date="2013-04" db="EMBL/GenBank/DDBJ databases">
        <title>Complete genome sequence of Corynebacterium humireducens DSM 45392(T), isolated from a wastewater-fed microbial fuel cell.</title>
        <authorList>
            <person name="Ruckert C."/>
            <person name="Albersmeier A."/>
            <person name="Kalinowski J."/>
        </authorList>
    </citation>
    <scope>NUCLEOTIDE SEQUENCE [LARGE SCALE GENOMIC DNA]</scope>
    <source>
        <strain evidence="4">MFC-5</strain>
    </source>
</reference>
<accession>A0A0B5D0W7</accession>
<keyword evidence="4" id="KW-1185">Reference proteome</keyword>
<protein>
    <recommendedName>
        <fullName evidence="2">Phosphoribosyltransferase domain-containing protein</fullName>
    </recommendedName>
</protein>
<dbReference type="CDD" id="cd06223">
    <property type="entry name" value="PRTases_typeI"/>
    <property type="match status" value="1"/>
</dbReference>
<dbReference type="Gene3D" id="3.40.50.2020">
    <property type="match status" value="1"/>
</dbReference>
<dbReference type="AlphaFoldDB" id="A0A0B5D0W7"/>
<dbReference type="SUPFAM" id="SSF53271">
    <property type="entry name" value="PRTase-like"/>
    <property type="match status" value="1"/>
</dbReference>
<dbReference type="HOGENOM" id="CLU_054549_3_2_11"/>
<dbReference type="PANTHER" id="PTHR47505:SF1">
    <property type="entry name" value="DNA UTILIZATION PROTEIN YHGH"/>
    <property type="match status" value="1"/>
</dbReference>
<dbReference type="EMBL" id="CP005286">
    <property type="protein sequence ID" value="AJE32415.1"/>
    <property type="molecule type" value="Genomic_DNA"/>
</dbReference>